<sequence length="128" mass="14243" precursor="true">MNRLHPKRRGAIAVAVLVCMMIATALAASTLHSALLGRRETQRLRQLRQTDLLLDAGALRAAERLQRDDAYRGETWRPRDLMPGEGTAIVKIDVSGDANPRQIDVVASIEPHDDAAARTQRSMQFEYP</sequence>
<keyword evidence="3" id="KW-1185">Reference proteome</keyword>
<evidence type="ECO:0000313" key="3">
    <source>
        <dbReference type="Proteomes" id="UP000316770"/>
    </source>
</evidence>
<evidence type="ECO:0008006" key="4">
    <source>
        <dbReference type="Google" id="ProtNLM"/>
    </source>
</evidence>
<gene>
    <name evidence="2" type="ORF">Mal33_14990</name>
</gene>
<protein>
    <recommendedName>
        <fullName evidence="4">Type II secretion system protein</fullName>
    </recommendedName>
</protein>
<proteinExistence type="predicted"/>
<dbReference type="Proteomes" id="UP000316770">
    <property type="component" value="Chromosome"/>
</dbReference>
<evidence type="ECO:0000313" key="2">
    <source>
        <dbReference type="EMBL" id="QDV55522.1"/>
    </source>
</evidence>
<name>A0A518IR08_9BACT</name>
<feature type="signal peptide" evidence="1">
    <location>
        <begin position="1"/>
        <end position="27"/>
    </location>
</feature>
<dbReference type="RefSeq" id="WP_145283370.1">
    <property type="nucleotide sequence ID" value="NZ_CP036318.1"/>
</dbReference>
<feature type="chain" id="PRO_5021884014" description="Type II secretion system protein" evidence="1">
    <location>
        <begin position="28"/>
        <end position="128"/>
    </location>
</feature>
<dbReference type="AlphaFoldDB" id="A0A518IR08"/>
<keyword evidence="1" id="KW-0732">Signal</keyword>
<evidence type="ECO:0000256" key="1">
    <source>
        <dbReference type="SAM" id="SignalP"/>
    </source>
</evidence>
<dbReference type="EMBL" id="CP036318">
    <property type="protein sequence ID" value="QDV55522.1"/>
    <property type="molecule type" value="Genomic_DNA"/>
</dbReference>
<organism evidence="2 3">
    <name type="scientific">Rosistilla oblonga</name>
    <dbReference type="NCBI Taxonomy" id="2527990"/>
    <lineage>
        <taxon>Bacteria</taxon>
        <taxon>Pseudomonadati</taxon>
        <taxon>Planctomycetota</taxon>
        <taxon>Planctomycetia</taxon>
        <taxon>Pirellulales</taxon>
        <taxon>Pirellulaceae</taxon>
        <taxon>Rosistilla</taxon>
    </lineage>
</organism>
<reference evidence="2 3" key="1">
    <citation type="submission" date="2019-02" db="EMBL/GenBank/DDBJ databases">
        <title>Deep-cultivation of Planctomycetes and their phenomic and genomic characterization uncovers novel biology.</title>
        <authorList>
            <person name="Wiegand S."/>
            <person name="Jogler M."/>
            <person name="Boedeker C."/>
            <person name="Pinto D."/>
            <person name="Vollmers J."/>
            <person name="Rivas-Marin E."/>
            <person name="Kohn T."/>
            <person name="Peeters S.H."/>
            <person name="Heuer A."/>
            <person name="Rast P."/>
            <person name="Oberbeckmann S."/>
            <person name="Bunk B."/>
            <person name="Jeske O."/>
            <person name="Meyerdierks A."/>
            <person name="Storesund J.E."/>
            <person name="Kallscheuer N."/>
            <person name="Luecker S."/>
            <person name="Lage O.M."/>
            <person name="Pohl T."/>
            <person name="Merkel B.J."/>
            <person name="Hornburger P."/>
            <person name="Mueller R.-W."/>
            <person name="Bruemmer F."/>
            <person name="Labrenz M."/>
            <person name="Spormann A.M."/>
            <person name="Op den Camp H."/>
            <person name="Overmann J."/>
            <person name="Amann R."/>
            <person name="Jetten M.S.M."/>
            <person name="Mascher T."/>
            <person name="Medema M.H."/>
            <person name="Devos D.P."/>
            <person name="Kaster A.-K."/>
            <person name="Ovreas L."/>
            <person name="Rohde M."/>
            <person name="Galperin M.Y."/>
            <person name="Jogler C."/>
        </authorList>
    </citation>
    <scope>NUCLEOTIDE SEQUENCE [LARGE SCALE GENOMIC DNA]</scope>
    <source>
        <strain evidence="2 3">Mal33</strain>
    </source>
</reference>
<accession>A0A518IR08</accession>